<proteinExistence type="predicted"/>
<name>A0A0F8Z0K2_9ZZZZ</name>
<feature type="non-terminal residue" evidence="1">
    <location>
        <position position="1"/>
    </location>
</feature>
<reference evidence="1" key="1">
    <citation type="journal article" date="2015" name="Nature">
        <title>Complex archaea that bridge the gap between prokaryotes and eukaryotes.</title>
        <authorList>
            <person name="Spang A."/>
            <person name="Saw J.H."/>
            <person name="Jorgensen S.L."/>
            <person name="Zaremba-Niedzwiedzka K."/>
            <person name="Martijn J."/>
            <person name="Lind A.E."/>
            <person name="van Eijk R."/>
            <person name="Schleper C."/>
            <person name="Guy L."/>
            <person name="Ettema T.J."/>
        </authorList>
    </citation>
    <scope>NUCLEOTIDE SEQUENCE</scope>
</reference>
<gene>
    <name evidence="1" type="ORF">LCGC14_2831890</name>
</gene>
<accession>A0A0F8Z0K2</accession>
<organism evidence="1">
    <name type="scientific">marine sediment metagenome</name>
    <dbReference type="NCBI Taxonomy" id="412755"/>
    <lineage>
        <taxon>unclassified sequences</taxon>
        <taxon>metagenomes</taxon>
        <taxon>ecological metagenomes</taxon>
    </lineage>
</organism>
<comment type="caution">
    <text evidence="1">The sequence shown here is derived from an EMBL/GenBank/DDBJ whole genome shotgun (WGS) entry which is preliminary data.</text>
</comment>
<sequence>RAVSKRMLTVEQVLKIDCDIMRSKDMVIVWVPQGDTLNGGRKAEVDFAVDHDIPMQIVSTVQSAVQFITRAIHDKVIHDGGAL</sequence>
<evidence type="ECO:0000313" key="1">
    <source>
        <dbReference type="EMBL" id="KKK79600.1"/>
    </source>
</evidence>
<dbReference type="EMBL" id="LAZR01053954">
    <property type="protein sequence ID" value="KKK79600.1"/>
    <property type="molecule type" value="Genomic_DNA"/>
</dbReference>
<dbReference type="AlphaFoldDB" id="A0A0F8Z0K2"/>
<protein>
    <submittedName>
        <fullName evidence="1">Uncharacterized protein</fullName>
    </submittedName>
</protein>